<evidence type="ECO:0000256" key="1">
    <source>
        <dbReference type="ARBA" id="ARBA00004167"/>
    </source>
</evidence>
<comment type="similarity">
    <text evidence="5">Belongs to the ROH1 family.</text>
</comment>
<evidence type="ECO:0000313" key="7">
    <source>
        <dbReference type="Proteomes" id="UP001454036"/>
    </source>
</evidence>
<keyword evidence="2" id="KW-0812">Transmembrane</keyword>
<evidence type="ECO:0000313" key="6">
    <source>
        <dbReference type="EMBL" id="GAA0150593.1"/>
    </source>
</evidence>
<dbReference type="PANTHER" id="PTHR31509">
    <property type="entry name" value="BPS1-LIKE PROTEIN"/>
    <property type="match status" value="1"/>
</dbReference>
<evidence type="ECO:0000256" key="3">
    <source>
        <dbReference type="ARBA" id="ARBA00022989"/>
    </source>
</evidence>
<dbReference type="Pfam" id="PF05633">
    <property type="entry name" value="ROH1-like"/>
    <property type="match status" value="1"/>
</dbReference>
<comment type="caution">
    <text evidence="6">The sequence shown here is derived from an EMBL/GenBank/DDBJ whole genome shotgun (WGS) entry which is preliminary data.</text>
</comment>
<evidence type="ECO:0000256" key="4">
    <source>
        <dbReference type="ARBA" id="ARBA00023136"/>
    </source>
</evidence>
<dbReference type="Proteomes" id="UP001454036">
    <property type="component" value="Unassembled WGS sequence"/>
</dbReference>
<keyword evidence="3" id="KW-1133">Transmembrane helix</keyword>
<gene>
    <name evidence="6" type="ORF">LIER_09507</name>
</gene>
<protein>
    <recommendedName>
        <fullName evidence="8">Protein BPS1, chloroplastic-like</fullName>
    </recommendedName>
</protein>
<dbReference type="EMBL" id="BAABME010001619">
    <property type="protein sequence ID" value="GAA0150593.1"/>
    <property type="molecule type" value="Genomic_DNA"/>
</dbReference>
<keyword evidence="4" id="KW-0472">Membrane</keyword>
<sequence>MSQPQDPQRPFLPFGNPFQMILPKSSNLSPRLLSILNSFEATMSERLESLKPKDMEDILSLSWMISAAKSLSAIHTDVKALITSLELPVSDWDEKWIDIYLDNSVKLLDVCIAFSSEISRLNHGHLFLQCSLHNLDCATPVQFTKARSSLDGWKQHVSSKNPRLEKCSSTLDNLIDTLDLPKIKNSSKGKVLMRAMYGVRLVTGFICGVLAAAFSRSADKLSDFKPPETCLWADTFTNLQAVVHGQIRNVHSSGKVASLKECDLVHTSVMKLYPLSLNEDDPEAMRISITDLRQRADMLSQGLDLLAKEVDGFFQIILTGRDALLGNLRVGSDMFNSTQKSNHAEGPTVR</sequence>
<proteinExistence type="inferred from homology"/>
<comment type="subcellular location">
    <subcellularLocation>
        <location evidence="1">Membrane</location>
        <topology evidence="1">Single-pass membrane protein</topology>
    </subcellularLocation>
</comment>
<organism evidence="6 7">
    <name type="scientific">Lithospermum erythrorhizon</name>
    <name type="common">Purple gromwell</name>
    <name type="synonym">Lithospermum officinale var. erythrorhizon</name>
    <dbReference type="NCBI Taxonomy" id="34254"/>
    <lineage>
        <taxon>Eukaryota</taxon>
        <taxon>Viridiplantae</taxon>
        <taxon>Streptophyta</taxon>
        <taxon>Embryophyta</taxon>
        <taxon>Tracheophyta</taxon>
        <taxon>Spermatophyta</taxon>
        <taxon>Magnoliopsida</taxon>
        <taxon>eudicotyledons</taxon>
        <taxon>Gunneridae</taxon>
        <taxon>Pentapetalae</taxon>
        <taxon>asterids</taxon>
        <taxon>lamiids</taxon>
        <taxon>Boraginales</taxon>
        <taxon>Boraginaceae</taxon>
        <taxon>Boraginoideae</taxon>
        <taxon>Lithospermeae</taxon>
        <taxon>Lithospermum</taxon>
    </lineage>
</organism>
<dbReference type="AlphaFoldDB" id="A0AAV3PH61"/>
<keyword evidence="7" id="KW-1185">Reference proteome</keyword>
<dbReference type="InterPro" id="IPR008511">
    <property type="entry name" value="ROH1-like"/>
</dbReference>
<evidence type="ECO:0000256" key="5">
    <source>
        <dbReference type="ARBA" id="ARBA00035114"/>
    </source>
</evidence>
<accession>A0AAV3PH61</accession>
<evidence type="ECO:0008006" key="8">
    <source>
        <dbReference type="Google" id="ProtNLM"/>
    </source>
</evidence>
<name>A0AAV3PH61_LITER</name>
<evidence type="ECO:0000256" key="2">
    <source>
        <dbReference type="ARBA" id="ARBA00022692"/>
    </source>
</evidence>
<dbReference type="GO" id="GO:0016020">
    <property type="term" value="C:membrane"/>
    <property type="evidence" value="ECO:0007669"/>
    <property type="project" value="UniProtKB-SubCell"/>
</dbReference>
<reference evidence="6 7" key="1">
    <citation type="submission" date="2024-01" db="EMBL/GenBank/DDBJ databases">
        <title>The complete chloroplast genome sequence of Lithospermum erythrorhizon: insights into the phylogenetic relationship among Boraginaceae species and the maternal lineages of purple gromwells.</title>
        <authorList>
            <person name="Okada T."/>
            <person name="Watanabe K."/>
        </authorList>
    </citation>
    <scope>NUCLEOTIDE SEQUENCE [LARGE SCALE GENOMIC DNA]</scope>
</reference>